<dbReference type="VEuPathDB" id="FungiDB:QG37_06574"/>
<evidence type="ECO:0000313" key="3">
    <source>
        <dbReference type="Proteomes" id="UP000037122"/>
    </source>
</evidence>
<evidence type="ECO:0000256" key="1">
    <source>
        <dbReference type="SAM" id="MobiDB-lite"/>
    </source>
</evidence>
<feature type="compositionally biased region" description="Low complexity" evidence="1">
    <location>
        <begin position="1"/>
        <end position="16"/>
    </location>
</feature>
<comment type="caution">
    <text evidence="2">The sequence shown here is derived from an EMBL/GenBank/DDBJ whole genome shotgun (WGS) entry which is preliminary data.</text>
</comment>
<evidence type="ECO:0000313" key="2">
    <source>
        <dbReference type="EMBL" id="KND97029.1"/>
    </source>
</evidence>
<feature type="region of interest" description="Disordered" evidence="1">
    <location>
        <begin position="1"/>
        <end position="34"/>
    </location>
</feature>
<reference evidence="3" key="1">
    <citation type="journal article" date="2015" name="BMC Genomics">
        <title>Draft genome of a commonly misdiagnosed multidrug resistant pathogen Candida auris.</title>
        <authorList>
            <person name="Chatterjee S."/>
            <person name="Alampalli S.V."/>
            <person name="Nageshan R.K."/>
            <person name="Chettiar S.T."/>
            <person name="Joshi S."/>
            <person name="Tatu U.S."/>
        </authorList>
    </citation>
    <scope>NUCLEOTIDE SEQUENCE [LARGE SCALE GENOMIC DNA]</scope>
    <source>
        <strain evidence="3">6684</strain>
    </source>
</reference>
<dbReference type="AlphaFoldDB" id="A0A0L0NSQ4"/>
<name>A0A0L0NSQ4_CANAR</name>
<accession>A0A0L0NSQ4</accession>
<sequence>MMATAGLNALAANTNGEGVEEARTRKQKTGEENK</sequence>
<dbReference type="EMBL" id="LGST01000046">
    <property type="protein sequence ID" value="KND97029.1"/>
    <property type="molecule type" value="Genomic_DNA"/>
</dbReference>
<dbReference type="Proteomes" id="UP000037122">
    <property type="component" value="Unassembled WGS sequence"/>
</dbReference>
<feature type="compositionally biased region" description="Basic and acidic residues" evidence="1">
    <location>
        <begin position="20"/>
        <end position="34"/>
    </location>
</feature>
<gene>
    <name evidence="2" type="ORF">QG37_06574</name>
</gene>
<proteinExistence type="predicted"/>
<organism evidence="2 3">
    <name type="scientific">Candidozyma auris</name>
    <name type="common">Yeast</name>
    <name type="synonym">Candida auris</name>
    <dbReference type="NCBI Taxonomy" id="498019"/>
    <lineage>
        <taxon>Eukaryota</taxon>
        <taxon>Fungi</taxon>
        <taxon>Dikarya</taxon>
        <taxon>Ascomycota</taxon>
        <taxon>Saccharomycotina</taxon>
        <taxon>Pichiomycetes</taxon>
        <taxon>Metschnikowiaceae</taxon>
        <taxon>Candidozyma</taxon>
    </lineage>
</organism>
<protein>
    <submittedName>
        <fullName evidence="2">Uncharacterized protein</fullName>
    </submittedName>
</protein>